<organism evidence="2 3">
    <name type="scientific">Aminipila luticellarii</name>
    <dbReference type="NCBI Taxonomy" id="2507160"/>
    <lineage>
        <taxon>Bacteria</taxon>
        <taxon>Bacillati</taxon>
        <taxon>Bacillota</taxon>
        <taxon>Clostridia</taxon>
        <taxon>Peptostreptococcales</taxon>
        <taxon>Anaerovoracaceae</taxon>
        <taxon>Aminipila</taxon>
    </lineage>
</organism>
<feature type="transmembrane region" description="Helical" evidence="1">
    <location>
        <begin position="366"/>
        <end position="389"/>
    </location>
</feature>
<proteinExistence type="predicted"/>
<evidence type="ECO:0000313" key="2">
    <source>
        <dbReference type="EMBL" id="QAT43340.1"/>
    </source>
</evidence>
<reference evidence="2 3" key="1">
    <citation type="submission" date="2019-01" db="EMBL/GenBank/DDBJ databases">
        <title>Draft genomes of a novel of Aminipila strains.</title>
        <authorList>
            <person name="Ma S."/>
        </authorList>
    </citation>
    <scope>NUCLEOTIDE SEQUENCE [LARGE SCALE GENOMIC DNA]</scope>
    <source>
        <strain evidence="3">JN-39</strain>
    </source>
</reference>
<sequence>MKSRYWRIFISCILLIALFCVSTVGVAASFSYERYTENEIVSYKRDLIDAQYAEVFDLYGGDGTSKESELFRQKDSLERLKGFNRDLNTYFNFYEVYDQFVEYCSYYYGEAKFVCSYDLGYADQFINQELHNDNNDLYYVTPLEAVQIGLNAMVHFHLADKVESGRCFTSEEYVVTKKLKEIPVLLGYEYEEYHDIGDQLKVLHMGYPVNLKVVGFLKKGSYYPYGSDVISLDRMIVMPSFDFKDKPTGAYAEFQKYHYSEKNWGRIGFNKGDEAKIAETFNALCQKYDLIYQIQFPKDFGKAIKKSQLMVMKETKQKVKILSTLFFSIVSLALAGLIIKNIELNKKRYAVFMICGSSLTRLKMKICGGIAAVYGLGYLLSFILIWRLMSKLMIQPEFLKSLFLPIGSIYAVGFLVLVGIVNWYISKINFSNALRQG</sequence>
<protein>
    <recommendedName>
        <fullName evidence="4">FtsX-like permease family protein</fullName>
    </recommendedName>
</protein>
<dbReference type="EMBL" id="CP035281">
    <property type="protein sequence ID" value="QAT43340.1"/>
    <property type="molecule type" value="Genomic_DNA"/>
</dbReference>
<dbReference type="OrthoDB" id="1887138at2"/>
<feature type="transmembrane region" description="Helical" evidence="1">
    <location>
        <begin position="401"/>
        <end position="425"/>
    </location>
</feature>
<evidence type="ECO:0008006" key="4">
    <source>
        <dbReference type="Google" id="ProtNLM"/>
    </source>
</evidence>
<keyword evidence="3" id="KW-1185">Reference proteome</keyword>
<dbReference type="RefSeq" id="WP_128746057.1">
    <property type="nucleotide sequence ID" value="NZ_CP035281.1"/>
</dbReference>
<dbReference type="KEGG" id="amij:EQM06_08990"/>
<evidence type="ECO:0000313" key="3">
    <source>
        <dbReference type="Proteomes" id="UP000287601"/>
    </source>
</evidence>
<keyword evidence="1" id="KW-1133">Transmembrane helix</keyword>
<gene>
    <name evidence="2" type="ORF">EQM06_08990</name>
</gene>
<keyword evidence="1" id="KW-0812">Transmembrane</keyword>
<feature type="transmembrane region" description="Helical" evidence="1">
    <location>
        <begin position="321"/>
        <end position="339"/>
    </location>
</feature>
<dbReference type="Proteomes" id="UP000287601">
    <property type="component" value="Chromosome"/>
</dbReference>
<dbReference type="AlphaFoldDB" id="A0A410PWS8"/>
<evidence type="ECO:0000256" key="1">
    <source>
        <dbReference type="SAM" id="Phobius"/>
    </source>
</evidence>
<accession>A0A410PWS8</accession>
<name>A0A410PWS8_9FIRM</name>
<keyword evidence="1" id="KW-0472">Membrane</keyword>